<sequence length="56" mass="6228">STLRDFAGVDGNAGHFQLEAHVYGREGLPCRTCGTPIRAIRQGQRSTYYCIQCQKP</sequence>
<dbReference type="Gene3D" id="1.10.8.50">
    <property type="match status" value="1"/>
</dbReference>
<evidence type="ECO:0000259" key="2">
    <source>
        <dbReference type="PROSITE" id="PS51066"/>
    </source>
</evidence>
<dbReference type="GO" id="GO:0003677">
    <property type="term" value="F:DNA binding"/>
    <property type="evidence" value="ECO:0007669"/>
    <property type="project" value="InterPro"/>
</dbReference>
<gene>
    <name evidence="3" type="ORF">E4T88_17465</name>
</gene>
<accession>A0A4Y9IIS5</accession>
<comment type="caution">
    <text evidence="3">The sequence shown here is derived from an EMBL/GenBank/DDBJ whole genome shotgun (WGS) entry which is preliminary data.</text>
</comment>
<dbReference type="Proteomes" id="UP000298285">
    <property type="component" value="Unassembled WGS sequence"/>
</dbReference>
<keyword evidence="1" id="KW-0863">Zinc-finger</keyword>
<feature type="domain" description="FPG-type" evidence="2">
    <location>
        <begin position="21"/>
        <end position="55"/>
    </location>
</feature>
<evidence type="ECO:0000313" key="4">
    <source>
        <dbReference type="Proteomes" id="UP000298285"/>
    </source>
</evidence>
<dbReference type="GO" id="GO:0006284">
    <property type="term" value="P:base-excision repair"/>
    <property type="evidence" value="ECO:0007669"/>
    <property type="project" value="InterPro"/>
</dbReference>
<evidence type="ECO:0000256" key="1">
    <source>
        <dbReference type="PROSITE-ProRule" id="PRU00391"/>
    </source>
</evidence>
<evidence type="ECO:0000313" key="3">
    <source>
        <dbReference type="EMBL" id="TFU85709.1"/>
    </source>
</evidence>
<dbReference type="Pfam" id="PF06827">
    <property type="entry name" value="zf-FPG_IleRS"/>
    <property type="match status" value="1"/>
</dbReference>
<dbReference type="InterPro" id="IPR000214">
    <property type="entry name" value="Znf_DNA_glyclase/AP_lyase"/>
</dbReference>
<dbReference type="PROSITE" id="PS01242">
    <property type="entry name" value="ZF_FPG_1"/>
    <property type="match status" value="1"/>
</dbReference>
<dbReference type="EMBL" id="SPPK01000068">
    <property type="protein sequence ID" value="TFU85709.1"/>
    <property type="molecule type" value="Genomic_DNA"/>
</dbReference>
<reference evidence="3 4" key="1">
    <citation type="submission" date="2019-03" db="EMBL/GenBank/DDBJ databases">
        <title>Diversity of the mouse oral microbiome.</title>
        <authorList>
            <person name="Joseph S."/>
            <person name="Aduse-Opoku J."/>
            <person name="Curtis M."/>
            <person name="Wade W."/>
            <person name="Hashim A."/>
        </authorList>
    </citation>
    <scope>NUCLEOTIDE SEQUENCE [LARGE SCALE GENOMIC DNA]</scope>
    <source>
        <strain evidence="3 4">P11</strain>
    </source>
</reference>
<proteinExistence type="predicted"/>
<feature type="non-terminal residue" evidence="3">
    <location>
        <position position="1"/>
    </location>
</feature>
<dbReference type="GO" id="GO:0008270">
    <property type="term" value="F:zinc ion binding"/>
    <property type="evidence" value="ECO:0007669"/>
    <property type="project" value="UniProtKB-KW"/>
</dbReference>
<dbReference type="InterPro" id="IPR010663">
    <property type="entry name" value="Znf_FPG/IleRS"/>
</dbReference>
<dbReference type="GO" id="GO:0003906">
    <property type="term" value="F:DNA-(apurinic or apyrimidinic site) endonuclease activity"/>
    <property type="evidence" value="ECO:0007669"/>
    <property type="project" value="InterPro"/>
</dbReference>
<keyword evidence="1" id="KW-0479">Metal-binding</keyword>
<dbReference type="InterPro" id="IPR015887">
    <property type="entry name" value="DNA_glyclase_Znf_dom_DNA_BS"/>
</dbReference>
<dbReference type="PROSITE" id="PS51066">
    <property type="entry name" value="ZF_FPG_2"/>
    <property type="match status" value="1"/>
</dbReference>
<dbReference type="SUPFAM" id="SSF57716">
    <property type="entry name" value="Glucocorticoid receptor-like (DNA-binding domain)"/>
    <property type="match status" value="1"/>
</dbReference>
<protein>
    <submittedName>
        <fullName evidence="3">Formamidopyrimidine-DNA glycosylase</fullName>
    </submittedName>
</protein>
<dbReference type="GO" id="GO:0016799">
    <property type="term" value="F:hydrolase activity, hydrolyzing N-glycosyl compounds"/>
    <property type="evidence" value="ECO:0007669"/>
    <property type="project" value="InterPro"/>
</dbReference>
<keyword evidence="1" id="KW-0862">Zinc</keyword>
<name>A0A4Y9IIS5_9BACT</name>
<organism evidence="3 4">
    <name type="scientific">Dysgonomonas mossii</name>
    <dbReference type="NCBI Taxonomy" id="163665"/>
    <lineage>
        <taxon>Bacteria</taxon>
        <taxon>Pseudomonadati</taxon>
        <taxon>Bacteroidota</taxon>
        <taxon>Bacteroidia</taxon>
        <taxon>Bacteroidales</taxon>
        <taxon>Dysgonomonadaceae</taxon>
        <taxon>Dysgonomonas</taxon>
    </lineage>
</organism>
<dbReference type="AlphaFoldDB" id="A0A4Y9IIS5"/>